<dbReference type="AlphaFoldDB" id="A0A6A6T7Y5"/>
<feature type="region of interest" description="Disordered" evidence="1">
    <location>
        <begin position="333"/>
        <end position="374"/>
    </location>
</feature>
<feature type="region of interest" description="Disordered" evidence="1">
    <location>
        <begin position="1"/>
        <end position="22"/>
    </location>
</feature>
<evidence type="ECO:0000313" key="3">
    <source>
        <dbReference type="Proteomes" id="UP000799324"/>
    </source>
</evidence>
<proteinExistence type="predicted"/>
<dbReference type="InterPro" id="IPR053218">
    <property type="entry name" value="Pathogen-related_defense"/>
</dbReference>
<protein>
    <recommendedName>
        <fullName evidence="4">Pathogen-related protein</fullName>
    </recommendedName>
</protein>
<evidence type="ECO:0008006" key="4">
    <source>
        <dbReference type="Google" id="ProtNLM"/>
    </source>
</evidence>
<name>A0A6A6T7Y5_9PLEO</name>
<dbReference type="OrthoDB" id="65445at2759"/>
<evidence type="ECO:0000256" key="1">
    <source>
        <dbReference type="SAM" id="MobiDB-lite"/>
    </source>
</evidence>
<evidence type="ECO:0000313" key="2">
    <source>
        <dbReference type="EMBL" id="KAF2655762.1"/>
    </source>
</evidence>
<dbReference type="EMBL" id="MU004344">
    <property type="protein sequence ID" value="KAF2655762.1"/>
    <property type="molecule type" value="Genomic_DNA"/>
</dbReference>
<dbReference type="PANTHER" id="PTHR31723">
    <property type="entry name" value="PATHOGENESIS-RELATED FAMILY PROTEIN"/>
    <property type="match status" value="1"/>
</dbReference>
<dbReference type="PANTHER" id="PTHR31723:SF10">
    <property type="entry name" value="PATHOGEN-RELATED PROTEIN"/>
    <property type="match status" value="1"/>
</dbReference>
<dbReference type="Proteomes" id="UP000799324">
    <property type="component" value="Unassembled WGS sequence"/>
</dbReference>
<dbReference type="InterPro" id="IPR032710">
    <property type="entry name" value="NTF2-like_dom_sf"/>
</dbReference>
<accession>A0A6A6T7Y5</accession>
<sequence>MAAADVQNPVTEPAPALPDYLTDPDAVLKDTDAKWRYGRAPDYSKTRKVFEATKQTSHAAGSLPELVQNLVKNWEVEASFKTSLDDWRTIDRPNYSFAINSSAPQTGEHMLKLGTYNAIISPNEYYSPEYSDFASSHKTFKRMMPTFAWEVLEVYSGPPTVSFRWRHWGVMKNDYVGFNNKGEKVTAPSHGQAIDIQGVTVATVNSSIQLQSVRTWFDPLDMFRQIAPNGVVKKEAVDKKLTPDEALDDVQHSVEISTEATVKSGVVETAVLGGGVVAGEEGGKEGGESGEGVVHGVGSVRDGEAERLVQSVGCPFRGTDPEAALELFEPEKFTGNENGNVEASSGRGKEADAEAELETGSECPFAANASFVRE</sequence>
<dbReference type="SUPFAM" id="SSF54427">
    <property type="entry name" value="NTF2-like"/>
    <property type="match status" value="1"/>
</dbReference>
<dbReference type="Gene3D" id="3.10.450.50">
    <property type="match status" value="1"/>
</dbReference>
<gene>
    <name evidence="2" type="ORF">K491DRAFT_629451</name>
</gene>
<keyword evidence="3" id="KW-1185">Reference proteome</keyword>
<organism evidence="2 3">
    <name type="scientific">Lophiostoma macrostomum CBS 122681</name>
    <dbReference type="NCBI Taxonomy" id="1314788"/>
    <lineage>
        <taxon>Eukaryota</taxon>
        <taxon>Fungi</taxon>
        <taxon>Dikarya</taxon>
        <taxon>Ascomycota</taxon>
        <taxon>Pezizomycotina</taxon>
        <taxon>Dothideomycetes</taxon>
        <taxon>Pleosporomycetidae</taxon>
        <taxon>Pleosporales</taxon>
        <taxon>Lophiostomataceae</taxon>
        <taxon>Lophiostoma</taxon>
    </lineage>
</organism>
<reference evidence="2" key="1">
    <citation type="journal article" date="2020" name="Stud. Mycol.">
        <title>101 Dothideomycetes genomes: a test case for predicting lifestyles and emergence of pathogens.</title>
        <authorList>
            <person name="Haridas S."/>
            <person name="Albert R."/>
            <person name="Binder M."/>
            <person name="Bloem J."/>
            <person name="Labutti K."/>
            <person name="Salamov A."/>
            <person name="Andreopoulos B."/>
            <person name="Baker S."/>
            <person name="Barry K."/>
            <person name="Bills G."/>
            <person name="Bluhm B."/>
            <person name="Cannon C."/>
            <person name="Castanera R."/>
            <person name="Culley D."/>
            <person name="Daum C."/>
            <person name="Ezra D."/>
            <person name="Gonzalez J."/>
            <person name="Henrissat B."/>
            <person name="Kuo A."/>
            <person name="Liang C."/>
            <person name="Lipzen A."/>
            <person name="Lutzoni F."/>
            <person name="Magnuson J."/>
            <person name="Mondo S."/>
            <person name="Nolan M."/>
            <person name="Ohm R."/>
            <person name="Pangilinan J."/>
            <person name="Park H.-J."/>
            <person name="Ramirez L."/>
            <person name="Alfaro M."/>
            <person name="Sun H."/>
            <person name="Tritt A."/>
            <person name="Yoshinaga Y."/>
            <person name="Zwiers L.-H."/>
            <person name="Turgeon B."/>
            <person name="Goodwin S."/>
            <person name="Spatafora J."/>
            <person name="Crous P."/>
            <person name="Grigoriev I."/>
        </authorList>
    </citation>
    <scope>NUCLEOTIDE SEQUENCE</scope>
    <source>
        <strain evidence="2">CBS 122681</strain>
    </source>
</reference>